<organism evidence="1 2">
    <name type="scientific">Kutzneria kofuensis</name>
    <dbReference type="NCBI Taxonomy" id="103725"/>
    <lineage>
        <taxon>Bacteria</taxon>
        <taxon>Bacillati</taxon>
        <taxon>Actinomycetota</taxon>
        <taxon>Actinomycetes</taxon>
        <taxon>Pseudonocardiales</taxon>
        <taxon>Pseudonocardiaceae</taxon>
        <taxon>Kutzneria</taxon>
    </lineage>
</organism>
<proteinExistence type="predicted"/>
<dbReference type="InterPro" id="IPR057705">
    <property type="entry name" value="DUF7945"/>
</dbReference>
<evidence type="ECO:0000313" key="1">
    <source>
        <dbReference type="EMBL" id="MBB5897437.1"/>
    </source>
</evidence>
<keyword evidence="2" id="KW-1185">Reference proteome</keyword>
<dbReference type="AlphaFoldDB" id="A0A7W9KRK9"/>
<gene>
    <name evidence="1" type="ORF">BJ998_008696</name>
</gene>
<sequence length="226" mass="25691">MGDSEAEVLAWCVVANVAAHTTHGPDGVEVRRGLKHFAPGAKLWVLPPQWGDGGEKLFVVGHHRGRGTGRLARLVIDRYHLTNFRVRGIYSPAVYRELMRRWEPWGDHPLRLWETRDVAEETAQWWNRVSAGATDVDKPRKRVELLERLCFLARGDSWAWQFLVDRDLADALRDDREAAAVTPLVALVESMVADLGTDYPYDRFVRDPRWTDVIDAATKALEVLTA</sequence>
<dbReference type="Pfam" id="PF25656">
    <property type="entry name" value="DUF7945"/>
    <property type="match status" value="1"/>
</dbReference>
<dbReference type="EMBL" id="JACHIR010000003">
    <property type="protein sequence ID" value="MBB5897437.1"/>
    <property type="molecule type" value="Genomic_DNA"/>
</dbReference>
<comment type="caution">
    <text evidence="1">The sequence shown here is derived from an EMBL/GenBank/DDBJ whole genome shotgun (WGS) entry which is preliminary data.</text>
</comment>
<reference evidence="1 2" key="1">
    <citation type="submission" date="2020-08" db="EMBL/GenBank/DDBJ databases">
        <title>Sequencing the genomes of 1000 actinobacteria strains.</title>
        <authorList>
            <person name="Klenk H.-P."/>
        </authorList>
    </citation>
    <scope>NUCLEOTIDE SEQUENCE [LARGE SCALE GENOMIC DNA]</scope>
    <source>
        <strain evidence="1 2">DSM 43851</strain>
    </source>
</reference>
<protein>
    <submittedName>
        <fullName evidence="1">Uncharacterized protein</fullName>
    </submittedName>
</protein>
<accession>A0A7W9KRK9</accession>
<dbReference type="RefSeq" id="WP_184869916.1">
    <property type="nucleotide sequence ID" value="NZ_BAAAWY010000043.1"/>
</dbReference>
<name>A0A7W9KRK9_9PSEU</name>
<evidence type="ECO:0000313" key="2">
    <source>
        <dbReference type="Proteomes" id="UP000585638"/>
    </source>
</evidence>
<dbReference type="Proteomes" id="UP000585638">
    <property type="component" value="Unassembled WGS sequence"/>
</dbReference>